<dbReference type="EMBL" id="VSSQ01021057">
    <property type="protein sequence ID" value="MPM66393.1"/>
    <property type="molecule type" value="Genomic_DNA"/>
</dbReference>
<dbReference type="AlphaFoldDB" id="A0A645BT23"/>
<gene>
    <name evidence="2" type="ORF">SDC9_113300</name>
</gene>
<evidence type="ECO:0000313" key="2">
    <source>
        <dbReference type="EMBL" id="MPM66393.1"/>
    </source>
</evidence>
<name>A0A645BT23_9ZZZZ</name>
<sequence length="76" mass="8288">MKEGILTLLGITDETDEITTLDIIRTKVVASPIPKPFIADVVVPSVGHIPSKRTNMGFSLIIPLVIKFSLLIAYLL</sequence>
<accession>A0A645BT23</accession>
<reference evidence="2" key="1">
    <citation type="submission" date="2019-08" db="EMBL/GenBank/DDBJ databases">
        <authorList>
            <person name="Kucharzyk K."/>
            <person name="Murdoch R.W."/>
            <person name="Higgins S."/>
            <person name="Loffler F."/>
        </authorList>
    </citation>
    <scope>NUCLEOTIDE SEQUENCE</scope>
</reference>
<protein>
    <submittedName>
        <fullName evidence="2">Uncharacterized protein</fullName>
    </submittedName>
</protein>
<keyword evidence="1" id="KW-1133">Transmembrane helix</keyword>
<organism evidence="2">
    <name type="scientific">bioreactor metagenome</name>
    <dbReference type="NCBI Taxonomy" id="1076179"/>
    <lineage>
        <taxon>unclassified sequences</taxon>
        <taxon>metagenomes</taxon>
        <taxon>ecological metagenomes</taxon>
    </lineage>
</organism>
<keyword evidence="1" id="KW-0472">Membrane</keyword>
<feature type="transmembrane region" description="Helical" evidence="1">
    <location>
        <begin position="57"/>
        <end position="75"/>
    </location>
</feature>
<keyword evidence="1" id="KW-0812">Transmembrane</keyword>
<comment type="caution">
    <text evidence="2">The sequence shown here is derived from an EMBL/GenBank/DDBJ whole genome shotgun (WGS) entry which is preliminary data.</text>
</comment>
<evidence type="ECO:0000256" key="1">
    <source>
        <dbReference type="SAM" id="Phobius"/>
    </source>
</evidence>
<proteinExistence type="predicted"/>